<dbReference type="AlphaFoldDB" id="A0ABD0NXX5"/>
<dbReference type="PANTHER" id="PTHR15503:SF22">
    <property type="entry name" value="TRANSPOSON TY3-I GAG POLYPROTEIN"/>
    <property type="match status" value="1"/>
</dbReference>
<dbReference type="SUPFAM" id="SSF56672">
    <property type="entry name" value="DNA/RNA polymerases"/>
    <property type="match status" value="1"/>
</dbReference>
<evidence type="ECO:0000313" key="2">
    <source>
        <dbReference type="Proteomes" id="UP001529510"/>
    </source>
</evidence>
<dbReference type="EMBL" id="JAMKFB020000019">
    <property type="protein sequence ID" value="KAL0166739.1"/>
    <property type="molecule type" value="Genomic_DNA"/>
</dbReference>
<proteinExistence type="predicted"/>
<dbReference type="InterPro" id="IPR021109">
    <property type="entry name" value="Peptidase_aspartic_dom_sf"/>
</dbReference>
<dbReference type="PANTHER" id="PTHR15503">
    <property type="entry name" value="LDOC1 RELATED"/>
    <property type="match status" value="1"/>
</dbReference>
<feature type="non-terminal residue" evidence="1">
    <location>
        <position position="1"/>
    </location>
</feature>
<name>A0ABD0NXX5_CIRMR</name>
<dbReference type="InterPro" id="IPR043502">
    <property type="entry name" value="DNA/RNA_pol_sf"/>
</dbReference>
<reference evidence="1 2" key="1">
    <citation type="submission" date="2024-05" db="EMBL/GenBank/DDBJ databases">
        <title>Genome sequencing and assembly of Indian major carp, Cirrhinus mrigala (Hamilton, 1822).</title>
        <authorList>
            <person name="Mohindra V."/>
            <person name="Chowdhury L.M."/>
            <person name="Lal K."/>
            <person name="Jena J.K."/>
        </authorList>
    </citation>
    <scope>NUCLEOTIDE SEQUENCE [LARGE SCALE GENOMIC DNA]</scope>
    <source>
        <strain evidence="1">CM1030</strain>
        <tissue evidence="1">Blood</tissue>
    </source>
</reference>
<dbReference type="Proteomes" id="UP001529510">
    <property type="component" value="Unassembled WGS sequence"/>
</dbReference>
<evidence type="ECO:0008006" key="3">
    <source>
        <dbReference type="Google" id="ProtNLM"/>
    </source>
</evidence>
<comment type="caution">
    <text evidence="1">The sequence shown here is derived from an EMBL/GenBank/DDBJ whole genome shotgun (WGS) entry which is preliminary data.</text>
</comment>
<gene>
    <name evidence="1" type="ORF">M9458_038583</name>
</gene>
<feature type="non-terminal residue" evidence="1">
    <location>
        <position position="232"/>
    </location>
</feature>
<sequence length="232" mass="26444">PLVHFLDLFVDHFRDVLSKSTSTITVHDKLFHLRQADMSINDYTVHFRTLAASSGWNETATTYQISTIQGKPLGKGLVRHRTPDINLSIRCFHVKRLSLLVLEEANVDIILGCPWLAQHHPDIHWTPRMILRWRCQEEYMKNLPDSGPISSTISLCSTTVESPNSQSIFQIPKEYRAFQDVFGKDHLPPHQPWNCAIDLLPGAKLPKGHVYPLSTPEQAAMEEYIQEALQQG</sequence>
<protein>
    <recommendedName>
        <fullName evidence="3">Retrotransposon gag domain-containing protein</fullName>
    </recommendedName>
</protein>
<dbReference type="InterPro" id="IPR032567">
    <property type="entry name" value="RTL1-rel"/>
</dbReference>
<evidence type="ECO:0000313" key="1">
    <source>
        <dbReference type="EMBL" id="KAL0166739.1"/>
    </source>
</evidence>
<dbReference type="Gene3D" id="2.40.70.10">
    <property type="entry name" value="Acid Proteases"/>
    <property type="match status" value="1"/>
</dbReference>
<organism evidence="1 2">
    <name type="scientific">Cirrhinus mrigala</name>
    <name type="common">Mrigala</name>
    <dbReference type="NCBI Taxonomy" id="683832"/>
    <lineage>
        <taxon>Eukaryota</taxon>
        <taxon>Metazoa</taxon>
        <taxon>Chordata</taxon>
        <taxon>Craniata</taxon>
        <taxon>Vertebrata</taxon>
        <taxon>Euteleostomi</taxon>
        <taxon>Actinopterygii</taxon>
        <taxon>Neopterygii</taxon>
        <taxon>Teleostei</taxon>
        <taxon>Ostariophysi</taxon>
        <taxon>Cypriniformes</taxon>
        <taxon>Cyprinidae</taxon>
        <taxon>Labeoninae</taxon>
        <taxon>Labeonini</taxon>
        <taxon>Cirrhinus</taxon>
    </lineage>
</organism>
<accession>A0ABD0NXX5</accession>
<keyword evidence="2" id="KW-1185">Reference proteome</keyword>